<gene>
    <name evidence="2" type="ORF">RUN215_v1_1020010</name>
</gene>
<proteinExistence type="predicted"/>
<feature type="compositionally biased region" description="Basic and acidic residues" evidence="1">
    <location>
        <begin position="1"/>
        <end position="13"/>
    </location>
</feature>
<dbReference type="AlphaFoldDB" id="A0A0S4X0V0"/>
<feature type="region of interest" description="Disordered" evidence="1">
    <location>
        <begin position="1"/>
        <end position="25"/>
    </location>
</feature>
<name>A0A0S4X0V0_RALSL</name>
<evidence type="ECO:0000256" key="1">
    <source>
        <dbReference type="SAM" id="MobiDB-lite"/>
    </source>
</evidence>
<organism evidence="2">
    <name type="scientific">Ralstonia solanacearum</name>
    <name type="common">Pseudomonas solanacearum</name>
    <dbReference type="NCBI Taxonomy" id="305"/>
    <lineage>
        <taxon>Bacteria</taxon>
        <taxon>Pseudomonadati</taxon>
        <taxon>Pseudomonadota</taxon>
        <taxon>Betaproteobacteria</taxon>
        <taxon>Burkholderiales</taxon>
        <taxon>Burkholderiaceae</taxon>
        <taxon>Ralstonia</taxon>
        <taxon>Ralstonia solanacearum species complex</taxon>
    </lineage>
</organism>
<evidence type="ECO:0000313" key="2">
    <source>
        <dbReference type="EMBL" id="CUV56932.1"/>
    </source>
</evidence>
<reference evidence="2" key="1">
    <citation type="submission" date="2015-10" db="EMBL/GenBank/DDBJ databases">
        <authorList>
            <person name="Gilbert D.G."/>
        </authorList>
    </citation>
    <scope>NUCLEOTIDE SEQUENCE</scope>
    <source>
        <strain evidence="2">Phyl III-seqv23</strain>
    </source>
</reference>
<dbReference type="EMBL" id="LN899820">
    <property type="protein sequence ID" value="CUV56932.1"/>
    <property type="molecule type" value="Genomic_DNA"/>
</dbReference>
<protein>
    <submittedName>
        <fullName evidence="2">Uncharacterized protein</fullName>
    </submittedName>
</protein>
<sequence>MCGRDGREKRLEAEFNQEQPFDMTA</sequence>
<accession>A0A0S4X0V0</accession>